<evidence type="ECO:0000259" key="3">
    <source>
        <dbReference type="Pfam" id="PF18922"/>
    </source>
</evidence>
<dbReference type="InterPro" id="IPR001296">
    <property type="entry name" value="Glyco_trans_1"/>
</dbReference>
<reference evidence="4" key="1">
    <citation type="journal article" date="2019" name="Philos. Trans. R. Soc. Lond., B, Biol. Sci.">
        <title>Targeted metagenomic recovery of four divergent viruses reveals shared and distinctive characteristics of giant viruses of marine eukaryotes.</title>
        <authorList>
            <person name="Needham D.M."/>
            <person name="Poirier C."/>
            <person name="Hehenberger E."/>
            <person name="Jimenez V."/>
            <person name="Swalwell J.E."/>
            <person name="Santoro A.E."/>
            <person name="Worden A.Z."/>
        </authorList>
    </citation>
    <scope>NUCLEOTIDE SEQUENCE</scope>
    <source>
        <strain evidence="4">OPacV-421</strain>
    </source>
</reference>
<name>A0A5J6VPG4_9VIRU</name>
<feature type="domain" description="Glycosyl transferase family 1" evidence="2">
    <location>
        <begin position="486"/>
        <end position="634"/>
    </location>
</feature>
<proteinExistence type="predicted"/>
<keyword evidence="1 4" id="KW-0808">Transferase</keyword>
<dbReference type="PANTHER" id="PTHR45918:SF1">
    <property type="entry name" value="ALPHA-1,3_1,6-MANNOSYLTRANSFERASE ALG2"/>
    <property type="match status" value="1"/>
</dbReference>
<dbReference type="EMBL" id="MN448303">
    <property type="protein sequence ID" value="QFG75194.1"/>
    <property type="molecule type" value="Genomic_DNA"/>
</dbReference>
<dbReference type="PANTHER" id="PTHR45918">
    <property type="entry name" value="ALPHA-1,3/1,6-MANNOSYLTRANSFERASE ALG2"/>
    <property type="match status" value="1"/>
</dbReference>
<dbReference type="SUPFAM" id="SSF53756">
    <property type="entry name" value="UDP-Glycosyltransferase/glycogen phosphorylase"/>
    <property type="match status" value="1"/>
</dbReference>
<dbReference type="Pfam" id="PF18922">
    <property type="entry name" value="DUF5672"/>
    <property type="match status" value="1"/>
</dbReference>
<evidence type="ECO:0000313" key="4">
    <source>
        <dbReference type="EMBL" id="QFG75194.1"/>
    </source>
</evidence>
<dbReference type="InterPro" id="IPR043729">
    <property type="entry name" value="DUF5672"/>
</dbReference>
<evidence type="ECO:0000259" key="2">
    <source>
        <dbReference type="Pfam" id="PF00534"/>
    </source>
</evidence>
<sequence length="677" mass="79849">MQYSSIEVSNKKVQCRTSTNTLLSCEIKQQSLMDKYLQNYAEDFKNLNKNKNKNKNKLSDIIIKNKEDFRQECVKQLPIIRNIIIEKIPIHYKYETILIECRILPHLEYLIRNMIINLPEWSHTIVCGLLNYEYMNNICNKISSGIRIIKLPIENLNPSSYSKLLLSLEFWNHFNSEKVLIYQEDSIIFNGGIDPFLKYDYIGAPWPKRQDDNAKRVGNGGFSLRTRYKMIDCIKNINPHTLTLGKSTLNYMKNAKLTYIPEDVFFSKCMIDFHIGNVADWEIARSFSQETQVSDNPLGGHQFWLAGKNLNNYFNHYKKVGILSHYPWIVGGGEKYISDIIKIFIHIGSTIYFFNNTEKYKLNETNNIYFNKEELCHIKNKTIDNLKDYTNYFDIFLEMGNTMVPTLKTRMGKMQIFHCQFPFNYKYDVLHPFDIEIKVFDKMIVNSDYTYDQVYKYYKHTIDTYYKNQLYILYPNCFDTLNCSKKTDKIIFTIIGRIFKPINEYSKNIDKIINVFNKLNSRNVELYIIGTVQDIDYFNYLHSLIKTDNIYIKPNISTIEKNKLLEKSNYIINAMGMGLDEKRYAYAYEHFGIALIEAMSNQCIPISSNGGFPRYYIENKINGYLFDNEIELYNIIMNIVKKKTTMNNQLAISINNKLIEKFNYKHYMSNLSTIISI</sequence>
<feature type="domain" description="DUF5672" evidence="3">
    <location>
        <begin position="148"/>
        <end position="301"/>
    </location>
</feature>
<dbReference type="Pfam" id="PF00534">
    <property type="entry name" value="Glycos_transf_1"/>
    <property type="match status" value="1"/>
</dbReference>
<dbReference type="GO" id="GO:0004378">
    <property type="term" value="F:GDP-Man:Man(1)GlcNAc(2)-PP-Dol alpha-1,3-mannosyltransferase activity"/>
    <property type="evidence" value="ECO:0007669"/>
    <property type="project" value="InterPro"/>
</dbReference>
<accession>A0A5J6VPG4</accession>
<organism evidence="4">
    <name type="scientific">Megaviridae environmental sample</name>
    <dbReference type="NCBI Taxonomy" id="1737588"/>
    <lineage>
        <taxon>Viruses</taxon>
        <taxon>Varidnaviria</taxon>
        <taxon>Bamfordvirae</taxon>
        <taxon>Nucleocytoviricota</taxon>
        <taxon>Megaviricetes</taxon>
        <taxon>Imitervirales</taxon>
        <taxon>Mimiviridae</taxon>
        <taxon>environmental samples</taxon>
    </lineage>
</organism>
<dbReference type="Gene3D" id="3.40.50.2000">
    <property type="entry name" value="Glycogen Phosphorylase B"/>
    <property type="match status" value="1"/>
</dbReference>
<protein>
    <submittedName>
        <fullName evidence="4">Glycosyltransferase group 1</fullName>
    </submittedName>
</protein>
<dbReference type="InterPro" id="IPR027054">
    <property type="entry name" value="ALG2"/>
</dbReference>
<evidence type="ECO:0000256" key="1">
    <source>
        <dbReference type="ARBA" id="ARBA00022679"/>
    </source>
</evidence>